<keyword evidence="3" id="KW-1185">Reference proteome</keyword>
<name>A0ABQ1GZK7_9BACL</name>
<proteinExistence type="predicted"/>
<evidence type="ECO:0000256" key="1">
    <source>
        <dbReference type="SAM" id="Phobius"/>
    </source>
</evidence>
<feature type="transmembrane region" description="Helical" evidence="1">
    <location>
        <begin position="6"/>
        <end position="24"/>
    </location>
</feature>
<evidence type="ECO:0000313" key="3">
    <source>
        <dbReference type="Proteomes" id="UP000609323"/>
    </source>
</evidence>
<dbReference type="Proteomes" id="UP000609323">
    <property type="component" value="Unassembled WGS sequence"/>
</dbReference>
<evidence type="ECO:0000313" key="2">
    <source>
        <dbReference type="EMBL" id="GGA53023.1"/>
    </source>
</evidence>
<keyword evidence="1" id="KW-0812">Transmembrane</keyword>
<accession>A0ABQ1GZK7</accession>
<comment type="caution">
    <text evidence="2">The sequence shown here is derived from an EMBL/GenBank/DDBJ whole genome shotgun (WGS) entry which is preliminary data.</text>
</comment>
<organism evidence="2 3">
    <name type="scientific">Paenibacillus physcomitrellae</name>
    <dbReference type="NCBI Taxonomy" id="1619311"/>
    <lineage>
        <taxon>Bacteria</taxon>
        <taxon>Bacillati</taxon>
        <taxon>Bacillota</taxon>
        <taxon>Bacilli</taxon>
        <taxon>Bacillales</taxon>
        <taxon>Paenibacillaceae</taxon>
        <taxon>Paenibacillus</taxon>
    </lineage>
</organism>
<protein>
    <submittedName>
        <fullName evidence="2">Uncharacterized protein</fullName>
    </submittedName>
</protein>
<keyword evidence="1" id="KW-0472">Membrane</keyword>
<gene>
    <name evidence="2" type="ORF">GCM10010917_42810</name>
</gene>
<sequence length="111" mass="12200">MFVLLGRTILAGIACGLFVAAYSINAGARRKVPMIWGESLILFIGLVPPNNLFQIGKDSHNLYIPRPSAVKRVWDLIFSFFAKPPVLGYIKRTHSRSESGGMAFGGTDVYL</sequence>
<dbReference type="EMBL" id="BMHF01000026">
    <property type="protein sequence ID" value="GGA53023.1"/>
    <property type="molecule type" value="Genomic_DNA"/>
</dbReference>
<reference evidence="3" key="1">
    <citation type="journal article" date="2019" name="Int. J. Syst. Evol. Microbiol.">
        <title>The Global Catalogue of Microorganisms (GCM) 10K type strain sequencing project: providing services to taxonomists for standard genome sequencing and annotation.</title>
        <authorList>
            <consortium name="The Broad Institute Genomics Platform"/>
            <consortium name="The Broad Institute Genome Sequencing Center for Infectious Disease"/>
            <person name="Wu L."/>
            <person name="Ma J."/>
        </authorList>
    </citation>
    <scope>NUCLEOTIDE SEQUENCE [LARGE SCALE GENOMIC DNA]</scope>
    <source>
        <strain evidence="3">CGMCC 1.15044</strain>
    </source>
</reference>
<keyword evidence="1" id="KW-1133">Transmembrane helix</keyword>